<keyword evidence="5" id="KW-0554">One-carbon metabolism</keyword>
<evidence type="ECO:0000256" key="8">
    <source>
        <dbReference type="ARBA" id="ARBA00023027"/>
    </source>
</evidence>
<keyword evidence="4" id="KW-0963">Cytoplasm</keyword>
<evidence type="ECO:0000256" key="10">
    <source>
        <dbReference type="ARBA" id="ARBA00053076"/>
    </source>
</evidence>
<evidence type="ECO:0000256" key="12">
    <source>
        <dbReference type="ARBA" id="ARBA00066980"/>
    </source>
</evidence>
<proteinExistence type="inferred from homology"/>
<keyword evidence="7" id="KW-0560">Oxidoreductase</keyword>
<organism evidence="17">
    <name type="scientific">Candida tenuis (strain ATCC 10573 / BCRC 21748 / CBS 615 / JCM 9827 / NBRC 10315 / NRRL Y-1498 / VKM Y-70)</name>
    <name type="common">Yeast</name>
    <name type="synonym">Yamadazyma tenuis</name>
    <dbReference type="NCBI Taxonomy" id="590646"/>
    <lineage>
        <taxon>Eukaryota</taxon>
        <taxon>Fungi</taxon>
        <taxon>Dikarya</taxon>
        <taxon>Ascomycota</taxon>
        <taxon>Saccharomycotina</taxon>
        <taxon>Pichiomycetes</taxon>
        <taxon>Debaryomycetaceae</taxon>
        <taxon>Yamadazyma</taxon>
    </lineage>
</organism>
<sequence>MSDVPVQPQPKKPAGRTILASTIAKIYTSEIADKVKSLGYAPKIVGLLANGDPAALMYANWTSKTCNELGFDYELVHCDKQQLENKLIKANQDNSINGIMVYFPVFGDNQDQYLQQLISPEKDVEGLNYLYYKNLYHNIRFLDPPTNRKKSILPCTPLAIVKILEYLGIYNKILPYGNRLYGKKIMVVNRSEIVGRPLAALLANDGATVYSVDINNIQQFTRGDDLSEQKHKVIDLDSATASIDNLAPTCDVIITGVPSDHYKFDSQLVTNGTTIVNFSSARNFNDDIKLKAALYVPSIGKVTIAMLLRNLLRLIENNQI</sequence>
<dbReference type="CDD" id="cd01079">
    <property type="entry name" value="NAD_bind_m-THF_DH"/>
    <property type="match status" value="1"/>
</dbReference>
<dbReference type="GO" id="GO:0006730">
    <property type="term" value="P:one-carbon metabolic process"/>
    <property type="evidence" value="ECO:0007669"/>
    <property type="project" value="UniProtKB-KW"/>
</dbReference>
<dbReference type="InterPro" id="IPR020631">
    <property type="entry name" value="THF_DH/CycHdrlase_NAD-bd_dom"/>
</dbReference>
<comment type="similarity">
    <text evidence="11">Belongs to the tetrahydrofolate dehydrogenase/cyclohydrolase family.</text>
</comment>
<dbReference type="GO" id="GO:0005829">
    <property type="term" value="C:cytosol"/>
    <property type="evidence" value="ECO:0007669"/>
    <property type="project" value="TreeGrafter"/>
</dbReference>
<evidence type="ECO:0000313" key="16">
    <source>
        <dbReference type="EMBL" id="EGV61175.1"/>
    </source>
</evidence>
<dbReference type="FunFam" id="3.40.50.10860:FF:000012">
    <property type="entry name" value="Methylenetetrahydrofolate dehydrogenase [NAD(+)]"/>
    <property type="match status" value="1"/>
</dbReference>
<comment type="subunit">
    <text evidence="3">Homodimer.</text>
</comment>
<evidence type="ECO:0000256" key="7">
    <source>
        <dbReference type="ARBA" id="ARBA00023002"/>
    </source>
</evidence>
<dbReference type="OrthoDB" id="26371at2759"/>
<comment type="subcellular location">
    <subcellularLocation>
        <location evidence="2">Cytoplasm</location>
    </subcellularLocation>
    <subcellularLocation>
        <location evidence="1">Nucleus</location>
    </subcellularLocation>
</comment>
<dbReference type="PANTHER" id="PTHR48099:SF3">
    <property type="entry name" value="METHYLENETETRAHYDROFOLATE DEHYDROGENASE [NAD(+)]"/>
    <property type="match status" value="1"/>
</dbReference>
<evidence type="ECO:0000259" key="15">
    <source>
        <dbReference type="Pfam" id="PF02882"/>
    </source>
</evidence>
<keyword evidence="8" id="KW-0520">NAD</keyword>
<dbReference type="EMBL" id="GL996528">
    <property type="protein sequence ID" value="EGV61175.1"/>
    <property type="molecule type" value="Genomic_DNA"/>
</dbReference>
<keyword evidence="6" id="KW-0658">Purine biosynthesis</keyword>
<feature type="domain" description="Tetrahydrofolate dehydrogenase/cyclohydrolase NAD(P)-binding" evidence="15">
    <location>
        <begin position="154"/>
        <end position="317"/>
    </location>
</feature>
<keyword evidence="17" id="KW-1185">Reference proteome</keyword>
<dbReference type="InterPro" id="IPR000672">
    <property type="entry name" value="THF_DH/CycHdrlase"/>
</dbReference>
<dbReference type="InterPro" id="IPR046346">
    <property type="entry name" value="Aminoacid_DH-like_N_sf"/>
</dbReference>
<evidence type="ECO:0000259" key="14">
    <source>
        <dbReference type="Pfam" id="PF00763"/>
    </source>
</evidence>
<dbReference type="FunFam" id="3.40.50.720:FF:000255">
    <property type="entry name" value="Methylenetetrahydrofolate dehydrogenase"/>
    <property type="match status" value="1"/>
</dbReference>
<comment type="function">
    <text evidence="10">Catalyzes oxidation of cytoplasmic one-carbon units for purine biosynthesis.</text>
</comment>
<accession>G3BEE4</accession>
<gene>
    <name evidence="16" type="ORF">CANTEDRAFT_116594</name>
</gene>
<dbReference type="GO" id="GO:0004488">
    <property type="term" value="F:methylenetetrahydrofolate dehydrogenase (NADP+) activity"/>
    <property type="evidence" value="ECO:0007669"/>
    <property type="project" value="InterPro"/>
</dbReference>
<dbReference type="SUPFAM" id="SSF51735">
    <property type="entry name" value="NAD(P)-binding Rossmann-fold domains"/>
    <property type="match status" value="1"/>
</dbReference>
<evidence type="ECO:0000256" key="4">
    <source>
        <dbReference type="ARBA" id="ARBA00022490"/>
    </source>
</evidence>
<evidence type="ECO:0000256" key="5">
    <source>
        <dbReference type="ARBA" id="ARBA00022563"/>
    </source>
</evidence>
<dbReference type="GO" id="GO:0005634">
    <property type="term" value="C:nucleus"/>
    <property type="evidence" value="ECO:0007669"/>
    <property type="project" value="UniProtKB-SubCell"/>
</dbReference>
<dbReference type="HOGENOM" id="CLU_031413_0_0_1"/>
<dbReference type="PANTHER" id="PTHR48099">
    <property type="entry name" value="C-1-TETRAHYDROFOLATE SYNTHASE, CYTOPLASMIC-RELATED"/>
    <property type="match status" value="1"/>
</dbReference>
<evidence type="ECO:0000313" key="17">
    <source>
        <dbReference type="Proteomes" id="UP000000707"/>
    </source>
</evidence>
<dbReference type="InterPro" id="IPR036291">
    <property type="entry name" value="NAD(P)-bd_dom_sf"/>
</dbReference>
<evidence type="ECO:0000256" key="9">
    <source>
        <dbReference type="ARBA" id="ARBA00023242"/>
    </source>
</evidence>
<reference evidence="16 17" key="1">
    <citation type="journal article" date="2011" name="Proc. Natl. Acad. Sci. U.S.A.">
        <title>Comparative genomics of xylose-fermenting fungi for enhanced biofuel production.</title>
        <authorList>
            <person name="Wohlbach D.J."/>
            <person name="Kuo A."/>
            <person name="Sato T.K."/>
            <person name="Potts K.M."/>
            <person name="Salamov A.A."/>
            <person name="LaButti K.M."/>
            <person name="Sun H."/>
            <person name="Clum A."/>
            <person name="Pangilinan J.L."/>
            <person name="Lindquist E.A."/>
            <person name="Lucas S."/>
            <person name="Lapidus A."/>
            <person name="Jin M."/>
            <person name="Gunawan C."/>
            <person name="Balan V."/>
            <person name="Dale B.E."/>
            <person name="Jeffries T.W."/>
            <person name="Zinkel R."/>
            <person name="Barry K.W."/>
            <person name="Grigoriev I.V."/>
            <person name="Gasch A.P."/>
        </authorList>
    </citation>
    <scope>NUCLEOTIDE SEQUENCE [LARGE SCALE GENOMIC DNA]</scope>
    <source>
        <strain evidence="16">ATCC 10573</strain>
        <strain evidence="17">ATCC 10573 / BCRC 21748 / CBS 615 / JCM 9827 / NBRC 10315 / NRRL Y-1498 / VKM Y-70</strain>
    </source>
</reference>
<dbReference type="EMBL" id="GL996528">
    <property type="protein sequence ID" value="EGV61176.1"/>
    <property type="molecule type" value="Genomic_DNA"/>
</dbReference>
<evidence type="ECO:0000256" key="6">
    <source>
        <dbReference type="ARBA" id="ARBA00022755"/>
    </source>
</evidence>
<dbReference type="Pfam" id="PF02882">
    <property type="entry name" value="THF_DHG_CYH_C"/>
    <property type="match status" value="1"/>
</dbReference>
<keyword evidence="9" id="KW-0539">Nucleus</keyword>
<dbReference type="Gene3D" id="3.40.50.10860">
    <property type="entry name" value="Leucine Dehydrogenase, chain A, domain 1"/>
    <property type="match status" value="1"/>
</dbReference>
<dbReference type="Gene3D" id="3.40.50.720">
    <property type="entry name" value="NAD(P)-binding Rossmann-like Domain"/>
    <property type="match status" value="1"/>
</dbReference>
<dbReference type="InterPro" id="IPR035812">
    <property type="entry name" value="m-THF_DH_NAD-bd"/>
</dbReference>
<evidence type="ECO:0000256" key="2">
    <source>
        <dbReference type="ARBA" id="ARBA00004496"/>
    </source>
</evidence>
<dbReference type="InterPro" id="IPR020630">
    <property type="entry name" value="THF_DH/CycHdrlase_cat_dom"/>
</dbReference>
<dbReference type="eggNOG" id="KOG0089">
    <property type="taxonomic scope" value="Eukaryota"/>
</dbReference>
<dbReference type="GO" id="GO:0004487">
    <property type="term" value="F:methylenetetrahydrofolate dehydrogenase (NAD+) activity"/>
    <property type="evidence" value="ECO:0007669"/>
    <property type="project" value="UniProtKB-EC"/>
</dbReference>
<dbReference type="GO" id="GO:0009113">
    <property type="term" value="P:purine nucleobase biosynthetic process"/>
    <property type="evidence" value="ECO:0007669"/>
    <property type="project" value="TreeGrafter"/>
</dbReference>
<evidence type="ECO:0000256" key="11">
    <source>
        <dbReference type="ARBA" id="ARBA00061364"/>
    </source>
</evidence>
<protein>
    <recommendedName>
        <fullName evidence="13">Methylenetetrahydrofolate dehydrogenase [NAD(+)]</fullName>
        <ecNumber evidence="12">1.5.1.15</ecNumber>
    </recommendedName>
</protein>
<dbReference type="Pfam" id="PF00763">
    <property type="entry name" value="THF_DHG_CYH"/>
    <property type="match status" value="1"/>
</dbReference>
<dbReference type="EC" id="1.5.1.15" evidence="12"/>
<dbReference type="PRINTS" id="PR00085">
    <property type="entry name" value="THFDHDRGNASE"/>
</dbReference>
<name>G3BEE4_CANTC</name>
<dbReference type="GO" id="GO:0006164">
    <property type="term" value="P:purine nucleotide biosynthetic process"/>
    <property type="evidence" value="ECO:0007669"/>
    <property type="project" value="UniProtKB-KW"/>
</dbReference>
<dbReference type="SUPFAM" id="SSF53223">
    <property type="entry name" value="Aminoacid dehydrogenase-like, N-terminal domain"/>
    <property type="match status" value="1"/>
</dbReference>
<dbReference type="STRING" id="590646.G3BEE4"/>
<dbReference type="AlphaFoldDB" id="G3BEE4"/>
<dbReference type="Proteomes" id="UP000000707">
    <property type="component" value="Unassembled WGS sequence"/>
</dbReference>
<evidence type="ECO:0000256" key="1">
    <source>
        <dbReference type="ARBA" id="ARBA00004123"/>
    </source>
</evidence>
<feature type="domain" description="Tetrahydrofolate dehydrogenase/cyclohydrolase catalytic" evidence="14">
    <location>
        <begin position="20"/>
        <end position="125"/>
    </location>
</feature>
<evidence type="ECO:0000256" key="3">
    <source>
        <dbReference type="ARBA" id="ARBA00011738"/>
    </source>
</evidence>
<evidence type="ECO:0000256" key="13">
    <source>
        <dbReference type="ARBA" id="ARBA00074830"/>
    </source>
</evidence>